<feature type="domain" description="PAS" evidence="11">
    <location>
        <begin position="115"/>
        <end position="175"/>
    </location>
</feature>
<evidence type="ECO:0000259" key="12">
    <source>
        <dbReference type="PROSITE" id="PS50113"/>
    </source>
</evidence>
<evidence type="ECO:0000313" key="14">
    <source>
        <dbReference type="Proteomes" id="UP001597216"/>
    </source>
</evidence>
<gene>
    <name evidence="13" type="ORF">ACFQ27_14485</name>
</gene>
<dbReference type="EMBL" id="JBHTLQ010000034">
    <property type="protein sequence ID" value="MFD1191794.1"/>
    <property type="molecule type" value="Genomic_DNA"/>
</dbReference>
<feature type="domain" description="PAC" evidence="12">
    <location>
        <begin position="325"/>
        <end position="379"/>
    </location>
</feature>
<dbReference type="NCBIfam" id="TIGR00229">
    <property type="entry name" value="sensory_box"/>
    <property type="match status" value="1"/>
</dbReference>
<dbReference type="Pfam" id="PF07568">
    <property type="entry name" value="HisKA_2"/>
    <property type="match status" value="1"/>
</dbReference>
<evidence type="ECO:0000256" key="5">
    <source>
        <dbReference type="ARBA" id="ARBA00022741"/>
    </source>
</evidence>
<dbReference type="PANTHER" id="PTHR41523">
    <property type="entry name" value="TWO-COMPONENT SYSTEM SENSOR PROTEIN"/>
    <property type="match status" value="1"/>
</dbReference>
<evidence type="ECO:0000256" key="1">
    <source>
        <dbReference type="ARBA" id="ARBA00000085"/>
    </source>
</evidence>
<keyword evidence="5" id="KW-0547">Nucleotide-binding</keyword>
<dbReference type="PROSITE" id="PS50109">
    <property type="entry name" value="HIS_KIN"/>
    <property type="match status" value="1"/>
</dbReference>
<evidence type="ECO:0000256" key="9">
    <source>
        <dbReference type="SAM" id="Phobius"/>
    </source>
</evidence>
<keyword evidence="9" id="KW-0812">Transmembrane</keyword>
<dbReference type="PROSITE" id="PS50113">
    <property type="entry name" value="PAC"/>
    <property type="match status" value="2"/>
</dbReference>
<keyword evidence="6 13" id="KW-0418">Kinase</keyword>
<comment type="catalytic activity">
    <reaction evidence="1">
        <text>ATP + protein L-histidine = ADP + protein N-phospho-L-histidine.</text>
        <dbReference type="EC" id="2.7.13.3"/>
    </reaction>
</comment>
<dbReference type="SUPFAM" id="SSF55874">
    <property type="entry name" value="ATPase domain of HSP90 chaperone/DNA topoisomerase II/histidine kinase"/>
    <property type="match status" value="1"/>
</dbReference>
<protein>
    <recommendedName>
        <fullName evidence="2">histidine kinase</fullName>
        <ecNumber evidence="2">2.7.13.3</ecNumber>
    </recommendedName>
</protein>
<evidence type="ECO:0000256" key="3">
    <source>
        <dbReference type="ARBA" id="ARBA00022553"/>
    </source>
</evidence>
<evidence type="ECO:0000259" key="11">
    <source>
        <dbReference type="PROSITE" id="PS50112"/>
    </source>
</evidence>
<organism evidence="13 14">
    <name type="scientific">Phenylobacterium conjunctum</name>
    <dbReference type="NCBI Taxonomy" id="1298959"/>
    <lineage>
        <taxon>Bacteria</taxon>
        <taxon>Pseudomonadati</taxon>
        <taxon>Pseudomonadota</taxon>
        <taxon>Alphaproteobacteria</taxon>
        <taxon>Caulobacterales</taxon>
        <taxon>Caulobacteraceae</taxon>
        <taxon>Phenylobacterium</taxon>
    </lineage>
</organism>
<dbReference type="InterPro" id="IPR013655">
    <property type="entry name" value="PAS_fold_3"/>
</dbReference>
<dbReference type="SUPFAM" id="SSF55785">
    <property type="entry name" value="PYP-like sensor domain (PAS domain)"/>
    <property type="match status" value="2"/>
</dbReference>
<evidence type="ECO:0000256" key="7">
    <source>
        <dbReference type="ARBA" id="ARBA00022840"/>
    </source>
</evidence>
<keyword evidence="9" id="KW-1133">Transmembrane helix</keyword>
<dbReference type="SMART" id="SM00086">
    <property type="entry name" value="PAC"/>
    <property type="match status" value="2"/>
</dbReference>
<evidence type="ECO:0000256" key="8">
    <source>
        <dbReference type="ARBA" id="ARBA00023026"/>
    </source>
</evidence>
<dbReference type="InterPro" id="IPR005467">
    <property type="entry name" value="His_kinase_dom"/>
</dbReference>
<keyword evidence="4 13" id="KW-0808">Transferase</keyword>
<evidence type="ECO:0000256" key="4">
    <source>
        <dbReference type="ARBA" id="ARBA00022679"/>
    </source>
</evidence>
<keyword evidence="9" id="KW-0472">Membrane</keyword>
<dbReference type="EC" id="2.7.13.3" evidence="2"/>
<feature type="domain" description="Histidine kinase" evidence="10">
    <location>
        <begin position="390"/>
        <end position="580"/>
    </location>
</feature>
<dbReference type="Pfam" id="PF13426">
    <property type="entry name" value="PAS_9"/>
    <property type="match status" value="1"/>
</dbReference>
<dbReference type="InterPro" id="IPR036890">
    <property type="entry name" value="HATPase_C_sf"/>
</dbReference>
<feature type="transmembrane region" description="Helical" evidence="9">
    <location>
        <begin position="6"/>
        <end position="31"/>
    </location>
</feature>
<keyword evidence="7" id="KW-0067">ATP-binding</keyword>
<evidence type="ECO:0000313" key="13">
    <source>
        <dbReference type="EMBL" id="MFD1191794.1"/>
    </source>
</evidence>
<dbReference type="PROSITE" id="PS50112">
    <property type="entry name" value="PAS"/>
    <property type="match status" value="1"/>
</dbReference>
<dbReference type="InterPro" id="IPR011495">
    <property type="entry name" value="Sig_transdc_His_kin_sub2_dim/P"/>
</dbReference>
<dbReference type="Gene3D" id="3.30.450.20">
    <property type="entry name" value="PAS domain"/>
    <property type="match status" value="2"/>
</dbReference>
<evidence type="ECO:0000256" key="6">
    <source>
        <dbReference type="ARBA" id="ARBA00022777"/>
    </source>
</evidence>
<keyword evidence="3" id="KW-0597">Phosphoprotein</keyword>
<keyword evidence="8" id="KW-0843">Virulence</keyword>
<dbReference type="GO" id="GO:0004673">
    <property type="term" value="F:protein histidine kinase activity"/>
    <property type="evidence" value="ECO:0007669"/>
    <property type="project" value="UniProtKB-EC"/>
</dbReference>
<evidence type="ECO:0000259" key="10">
    <source>
        <dbReference type="PROSITE" id="PS50109"/>
    </source>
</evidence>
<dbReference type="InterPro" id="IPR000700">
    <property type="entry name" value="PAS-assoc_C"/>
</dbReference>
<dbReference type="Pfam" id="PF08447">
    <property type="entry name" value="PAS_3"/>
    <property type="match status" value="1"/>
</dbReference>
<evidence type="ECO:0000256" key="2">
    <source>
        <dbReference type="ARBA" id="ARBA00012438"/>
    </source>
</evidence>
<dbReference type="InterPro" id="IPR003594">
    <property type="entry name" value="HATPase_dom"/>
</dbReference>
<dbReference type="Proteomes" id="UP001597216">
    <property type="component" value="Unassembled WGS sequence"/>
</dbReference>
<accession>A0ABW3T3N4</accession>
<sequence length="580" mass="64326">MTERVLTFLQIVSDIALGLACLSAFAALIWLVRRRRDLISRRVVWLLGLAALTSALSQFMSATTPGAPPSLMETMARMAATVFDVAAAIAFWPIVPRLGAILSQRDEAMGALAASEAEFRASFEGSAVGKTIANPADGVILRANQAFSRMLGYTPEELAGVNAWTLSFAQDLEPDRLEFRRLLAGETDVYMREKPYRRRDGSPVWARVSATLSRDAEGAPRQVHAVIEDIDDRRRAEAAAREYETRLRFAAEAAQIAVWEIDYRRNIGRLDLRASEMTWGQVPPEVWLPLDGPEFSGWVARIHPEDRPARDAAVQAVRDGARDVVQMEYRARRPDGAWGWQSHWRLITERELDTGKPIRVLGVIMDTTQRALAEAELRATLAQRDLLLREVYHRVKNNLQIVDGIVMMQVRALKDDQAREALKALRSRIYALGLVHHQLMTSKDLETFELEPFLDELTRNILDGGGAQSVSLDLQVEPMRAGLDFAIPLGLLVTELVTNTLKHAFKDGVGRIRVTLKRRADGRYDLIVADNGVGRPEGGVARGLGSVIIAGLVAQLDGEIATHNDNGLVTEITLSPPERT</sequence>
<dbReference type="SMART" id="SM00091">
    <property type="entry name" value="PAS"/>
    <property type="match status" value="2"/>
</dbReference>
<dbReference type="Gene3D" id="3.30.565.10">
    <property type="entry name" value="Histidine kinase-like ATPase, C-terminal domain"/>
    <property type="match status" value="1"/>
</dbReference>
<keyword evidence="14" id="KW-1185">Reference proteome</keyword>
<feature type="domain" description="PAC" evidence="12">
    <location>
        <begin position="190"/>
        <end position="242"/>
    </location>
</feature>
<dbReference type="Pfam" id="PF02518">
    <property type="entry name" value="HATPase_c"/>
    <property type="match status" value="1"/>
</dbReference>
<dbReference type="RefSeq" id="WP_377354081.1">
    <property type="nucleotide sequence ID" value="NZ_JBHTLQ010000034.1"/>
</dbReference>
<feature type="transmembrane region" description="Helical" evidence="9">
    <location>
        <begin position="43"/>
        <end position="63"/>
    </location>
</feature>
<dbReference type="CDD" id="cd00130">
    <property type="entry name" value="PAS"/>
    <property type="match status" value="2"/>
</dbReference>
<proteinExistence type="predicted"/>
<dbReference type="PANTHER" id="PTHR41523:SF8">
    <property type="entry name" value="ETHYLENE RESPONSE SENSOR PROTEIN"/>
    <property type="match status" value="1"/>
</dbReference>
<dbReference type="InterPro" id="IPR035965">
    <property type="entry name" value="PAS-like_dom_sf"/>
</dbReference>
<name>A0ABW3T3N4_9CAUL</name>
<reference evidence="14" key="1">
    <citation type="journal article" date="2019" name="Int. J. Syst. Evol. Microbiol.">
        <title>The Global Catalogue of Microorganisms (GCM) 10K type strain sequencing project: providing services to taxonomists for standard genome sequencing and annotation.</title>
        <authorList>
            <consortium name="The Broad Institute Genomics Platform"/>
            <consortium name="The Broad Institute Genome Sequencing Center for Infectious Disease"/>
            <person name="Wu L."/>
            <person name="Ma J."/>
        </authorList>
    </citation>
    <scope>NUCLEOTIDE SEQUENCE [LARGE SCALE GENOMIC DNA]</scope>
    <source>
        <strain evidence="14">CCUG 55074</strain>
    </source>
</reference>
<dbReference type="SMART" id="SM00387">
    <property type="entry name" value="HATPase_c"/>
    <property type="match status" value="1"/>
</dbReference>
<comment type="caution">
    <text evidence="13">The sequence shown here is derived from an EMBL/GenBank/DDBJ whole genome shotgun (WGS) entry which is preliminary data.</text>
</comment>
<dbReference type="InterPro" id="IPR000014">
    <property type="entry name" value="PAS"/>
</dbReference>
<dbReference type="InterPro" id="IPR001610">
    <property type="entry name" value="PAC"/>
</dbReference>